<dbReference type="Gene3D" id="3.40.630.30">
    <property type="match status" value="1"/>
</dbReference>
<accession>A0A076IXU4</accession>
<organism evidence="2 5">
    <name type="scientific">Phocaeicola dorei</name>
    <dbReference type="NCBI Taxonomy" id="357276"/>
    <lineage>
        <taxon>Bacteria</taxon>
        <taxon>Pseudomonadati</taxon>
        <taxon>Bacteroidota</taxon>
        <taxon>Bacteroidia</taxon>
        <taxon>Bacteroidales</taxon>
        <taxon>Bacteroidaceae</taxon>
        <taxon>Phocaeicola</taxon>
    </lineage>
</organism>
<reference evidence="2" key="2">
    <citation type="submission" date="2022-01" db="EMBL/GenBank/DDBJ databases">
        <title>Novel bile acid biosynthetic pathways are enriched in the microbiome of centenarians.</title>
        <authorList>
            <person name="Sato Y."/>
            <person name="Atarashi K."/>
            <person name="Plichta R.D."/>
            <person name="Arai Y."/>
            <person name="Sasajima S."/>
            <person name="Kearney M.S."/>
            <person name="Suda W."/>
            <person name="Takeshita K."/>
            <person name="Sasaki T."/>
            <person name="Okamoto S."/>
            <person name="Skelly N.A."/>
            <person name="Okamura Y."/>
            <person name="Vlamakis H."/>
            <person name="Li Y."/>
            <person name="Tanoue T."/>
            <person name="Takei H."/>
            <person name="Nittono H."/>
            <person name="Narushima S."/>
            <person name="Irie J."/>
            <person name="Itoh H."/>
            <person name="Moriya K."/>
            <person name="Sugiura Y."/>
            <person name="Suematsu M."/>
            <person name="Moritoki N."/>
            <person name="Shibata S."/>
            <person name="Littman R.D."/>
            <person name="Fischbach A.M."/>
            <person name="Uwamino Y."/>
            <person name="Inoue T."/>
            <person name="Honda A."/>
            <person name="Hattori M."/>
            <person name="Murai T."/>
            <person name="Xavier J.R."/>
            <person name="Hirose N."/>
            <person name="Honda K."/>
        </authorList>
    </citation>
    <scope>NUCLEOTIDE SEQUENCE</scope>
    <source>
        <strain evidence="2">CE91-St7</strain>
    </source>
</reference>
<dbReference type="PANTHER" id="PTHR37817:SF1">
    <property type="entry name" value="N-ACETYLTRANSFERASE EIS"/>
    <property type="match status" value="1"/>
</dbReference>
<dbReference type="InterPro" id="IPR051554">
    <property type="entry name" value="Acetyltransferase_Eis"/>
</dbReference>
<dbReference type="GO" id="GO:0030649">
    <property type="term" value="P:aminoglycoside antibiotic catabolic process"/>
    <property type="evidence" value="ECO:0007669"/>
    <property type="project" value="TreeGrafter"/>
</dbReference>
<gene>
    <name evidence="2" type="ORF">CE91St7_06110</name>
    <name evidence="3" type="ORF">E1J06_18665</name>
</gene>
<dbReference type="eggNOG" id="COG4552">
    <property type="taxonomic scope" value="Bacteria"/>
</dbReference>
<protein>
    <submittedName>
        <fullName evidence="2 3">Acetyltransferase</fullName>
    </submittedName>
</protein>
<evidence type="ECO:0000313" key="4">
    <source>
        <dbReference type="Proteomes" id="UP000294834"/>
    </source>
</evidence>
<dbReference type="Pfam" id="PF13527">
    <property type="entry name" value="Acetyltransf_9"/>
    <property type="match status" value="1"/>
</dbReference>
<dbReference type="GO" id="GO:0034069">
    <property type="term" value="F:aminoglycoside N-acetyltransferase activity"/>
    <property type="evidence" value="ECO:0007669"/>
    <property type="project" value="TreeGrafter"/>
</dbReference>
<dbReference type="EMBL" id="BQOB01000001">
    <property type="protein sequence ID" value="GKH79727.1"/>
    <property type="molecule type" value="Genomic_DNA"/>
</dbReference>
<dbReference type="RefSeq" id="WP_007856318.1">
    <property type="nucleotide sequence ID" value="NZ_BAABYF010000001.1"/>
</dbReference>
<name>A0A076IXU4_9BACT</name>
<sequence length="336" mass="38998">MTTKDEVKTLWKLCFNDSDEFTDLYFKMRYKDEVNRVIREDGKIISALQMIPYPMTFCGEVISTSYISGACTHPDYRKHGAMKRLLKETHRCMYEDGVLLASLIPAEEWLFGYYARSGYAPVFGYAVEQVRVDRLRPVPSCRIEVCEFPGVEHYHYFDSRMHGRRSCIQHPKEDFLVIMADLRLGNGKLLVAREADKIVGMAFTVMGDDTLYIKELLADTDAVQDTLLYEAAYIYKVQRMDYFIPSSADTLFLGMARVIRAEELLKVFAHKYPASELYIHIEGDEAIQENNGYYTVRGGICFRERIPEKKYHTYTLDGFTRLLLEAEHPYMSLMLN</sequence>
<proteinExistence type="predicted"/>
<evidence type="ECO:0000313" key="5">
    <source>
        <dbReference type="Proteomes" id="UP001055104"/>
    </source>
</evidence>
<feature type="domain" description="N-acetyltransferase" evidence="1">
    <location>
        <begin position="1"/>
        <end position="144"/>
    </location>
</feature>
<evidence type="ECO:0000313" key="2">
    <source>
        <dbReference type="EMBL" id="GKH79727.1"/>
    </source>
</evidence>
<dbReference type="KEGG" id="bdo:EL88_21970"/>
<evidence type="ECO:0000313" key="3">
    <source>
        <dbReference type="EMBL" id="TDB09226.1"/>
    </source>
</evidence>
<dbReference type="PANTHER" id="PTHR37817">
    <property type="entry name" value="N-ACETYLTRANSFERASE EIS"/>
    <property type="match status" value="1"/>
</dbReference>
<dbReference type="Proteomes" id="UP001055104">
    <property type="component" value="Unassembled WGS sequence"/>
</dbReference>
<comment type="caution">
    <text evidence="2">The sequence shown here is derived from an EMBL/GenBank/DDBJ whole genome shotgun (WGS) entry which is preliminary data.</text>
</comment>
<dbReference type="InterPro" id="IPR000182">
    <property type="entry name" value="GNAT_dom"/>
</dbReference>
<dbReference type="SUPFAM" id="SSF55729">
    <property type="entry name" value="Acyl-CoA N-acyltransferases (Nat)"/>
    <property type="match status" value="1"/>
</dbReference>
<dbReference type="AlphaFoldDB" id="A0A076IXU4"/>
<evidence type="ECO:0000259" key="1">
    <source>
        <dbReference type="PROSITE" id="PS51186"/>
    </source>
</evidence>
<dbReference type="Proteomes" id="UP000294834">
    <property type="component" value="Unassembled WGS sequence"/>
</dbReference>
<dbReference type="KEGG" id="bdh:GV66_02790"/>
<dbReference type="InterPro" id="IPR016181">
    <property type="entry name" value="Acyl_CoA_acyltransferase"/>
</dbReference>
<dbReference type="PROSITE" id="PS51186">
    <property type="entry name" value="GNAT"/>
    <property type="match status" value="1"/>
</dbReference>
<reference evidence="3 4" key="1">
    <citation type="journal article" date="2019" name="Nat. Microbiol.">
        <title>Genomic variation and strain-specific functional adaptation in the human gut microbiome during early life.</title>
        <authorList>
            <person name="Vatanen T."/>
            <person name="Plichta D.R."/>
            <person name="Somani J."/>
            <person name="Munch P.C."/>
            <person name="Arthur T.D."/>
            <person name="Hall A.B."/>
            <person name="Rudolf S."/>
            <person name="Oakeley E.J."/>
            <person name="Ke X."/>
            <person name="Young R.A."/>
            <person name="Haiser H.J."/>
            <person name="Kolde R."/>
            <person name="Yassour M."/>
            <person name="Luopajarvi K."/>
            <person name="Siljander H."/>
            <person name="Virtanen S.M."/>
            <person name="Ilonen J."/>
            <person name="Uibo R."/>
            <person name="Tillmann V."/>
            <person name="Mokurov S."/>
            <person name="Dorshakova N."/>
            <person name="Porter J.A."/>
            <person name="McHardy A.C."/>
            <person name="Lahdesmaki H."/>
            <person name="Vlamakis H."/>
            <person name="Huttenhower C."/>
            <person name="Knip M."/>
            <person name="Xavier R.J."/>
        </authorList>
    </citation>
    <scope>NUCLEOTIDE SEQUENCE [LARGE SCALE GENOMIC DNA]</scope>
    <source>
        <strain evidence="3 4">RJX1052</strain>
    </source>
</reference>
<dbReference type="EMBL" id="SLTX01000001">
    <property type="protein sequence ID" value="TDB09226.1"/>
    <property type="molecule type" value="Genomic_DNA"/>
</dbReference>